<dbReference type="InParanoid" id="A0A068V2K5"/>
<dbReference type="InterPro" id="IPR002885">
    <property type="entry name" value="PPR_rpt"/>
</dbReference>
<feature type="region of interest" description="Disordered" evidence="4">
    <location>
        <begin position="1"/>
        <end position="34"/>
    </location>
</feature>
<dbReference type="STRING" id="49390.A0A068V2K5"/>
<feature type="repeat" description="PPR" evidence="3">
    <location>
        <begin position="373"/>
        <end position="407"/>
    </location>
</feature>
<name>A0A068V2K5_COFCA</name>
<dbReference type="OrthoDB" id="185373at2759"/>
<dbReference type="PhylomeDB" id="A0A068V2K5"/>
<dbReference type="Proteomes" id="UP000295252">
    <property type="component" value="Chromosome VIII"/>
</dbReference>
<dbReference type="Gene3D" id="1.25.40.10">
    <property type="entry name" value="Tetratricopeptide repeat domain"/>
    <property type="match status" value="6"/>
</dbReference>
<organism evidence="5 6">
    <name type="scientific">Coffea canephora</name>
    <name type="common">Robusta coffee</name>
    <dbReference type="NCBI Taxonomy" id="49390"/>
    <lineage>
        <taxon>Eukaryota</taxon>
        <taxon>Viridiplantae</taxon>
        <taxon>Streptophyta</taxon>
        <taxon>Embryophyta</taxon>
        <taxon>Tracheophyta</taxon>
        <taxon>Spermatophyta</taxon>
        <taxon>Magnoliopsida</taxon>
        <taxon>eudicotyledons</taxon>
        <taxon>Gunneridae</taxon>
        <taxon>Pentapetalae</taxon>
        <taxon>asterids</taxon>
        <taxon>lamiids</taxon>
        <taxon>Gentianales</taxon>
        <taxon>Rubiaceae</taxon>
        <taxon>Ixoroideae</taxon>
        <taxon>Gardenieae complex</taxon>
        <taxon>Bertiereae - Coffeeae clade</taxon>
        <taxon>Coffeeae</taxon>
        <taxon>Coffea</taxon>
    </lineage>
</organism>
<keyword evidence="6" id="KW-1185">Reference proteome</keyword>
<dbReference type="InterPro" id="IPR051240">
    <property type="entry name" value="Mito_RNA-Proc/Resp"/>
</dbReference>
<dbReference type="PANTHER" id="PTHR47933">
    <property type="entry name" value="PENTATRICOPEPTIDE REPEAT-CONTAINING PROTEIN 1, MITOCHONDRIAL"/>
    <property type="match status" value="1"/>
</dbReference>
<feature type="repeat" description="PPR" evidence="3">
    <location>
        <begin position="338"/>
        <end position="372"/>
    </location>
</feature>
<feature type="repeat" description="PPR" evidence="3">
    <location>
        <begin position="548"/>
        <end position="582"/>
    </location>
</feature>
<dbReference type="FunFam" id="1.25.40.10:FF:003312">
    <property type="entry name" value="Predicted protein"/>
    <property type="match status" value="1"/>
</dbReference>
<dbReference type="FunFam" id="1.25.40.10:FF:001209">
    <property type="entry name" value="Os07g0213300 protein"/>
    <property type="match status" value="1"/>
</dbReference>
<feature type="repeat" description="PPR" evidence="3">
    <location>
        <begin position="443"/>
        <end position="477"/>
    </location>
</feature>
<evidence type="ECO:0000313" key="6">
    <source>
        <dbReference type="Proteomes" id="UP000295252"/>
    </source>
</evidence>
<protein>
    <recommendedName>
        <fullName evidence="7">Pentacotripeptide-repeat region of PRORP domain-containing protein</fullName>
    </recommendedName>
</protein>
<evidence type="ECO:0000256" key="2">
    <source>
        <dbReference type="ARBA" id="ARBA00022737"/>
    </source>
</evidence>
<dbReference type="Gramene" id="CDP14118">
    <property type="protein sequence ID" value="CDP14118"/>
    <property type="gene ID" value="GSCOC_T00040345001"/>
</dbReference>
<feature type="repeat" description="PPR" evidence="3">
    <location>
        <begin position="196"/>
        <end position="230"/>
    </location>
</feature>
<comment type="similarity">
    <text evidence="1">Belongs to the PPR family. P subfamily.</text>
</comment>
<feature type="repeat" description="PPR" evidence="3">
    <location>
        <begin position="161"/>
        <end position="195"/>
    </location>
</feature>
<dbReference type="FunFam" id="1.25.40.10:FF:000554">
    <property type="entry name" value="Pentatricopeptide repeat-containing protein At2g41720"/>
    <property type="match status" value="1"/>
</dbReference>
<reference evidence="6" key="1">
    <citation type="journal article" date="2014" name="Science">
        <title>The coffee genome provides insight into the convergent evolution of caffeine biosynthesis.</title>
        <authorList>
            <person name="Denoeud F."/>
            <person name="Carretero-Paulet L."/>
            <person name="Dereeper A."/>
            <person name="Droc G."/>
            <person name="Guyot R."/>
            <person name="Pietrella M."/>
            <person name="Zheng C."/>
            <person name="Alberti A."/>
            <person name="Anthony F."/>
            <person name="Aprea G."/>
            <person name="Aury J.M."/>
            <person name="Bento P."/>
            <person name="Bernard M."/>
            <person name="Bocs S."/>
            <person name="Campa C."/>
            <person name="Cenci A."/>
            <person name="Combes M.C."/>
            <person name="Crouzillat D."/>
            <person name="Da Silva C."/>
            <person name="Daddiego L."/>
            <person name="De Bellis F."/>
            <person name="Dussert S."/>
            <person name="Garsmeur O."/>
            <person name="Gayraud T."/>
            <person name="Guignon V."/>
            <person name="Jahn K."/>
            <person name="Jamilloux V."/>
            <person name="Joet T."/>
            <person name="Labadie K."/>
            <person name="Lan T."/>
            <person name="Leclercq J."/>
            <person name="Lepelley M."/>
            <person name="Leroy T."/>
            <person name="Li L.T."/>
            <person name="Librado P."/>
            <person name="Lopez L."/>
            <person name="Munoz A."/>
            <person name="Noel B."/>
            <person name="Pallavicini A."/>
            <person name="Perrotta G."/>
            <person name="Poncet V."/>
            <person name="Pot D."/>
            <person name="Priyono X."/>
            <person name="Rigoreau M."/>
            <person name="Rouard M."/>
            <person name="Rozas J."/>
            <person name="Tranchant-Dubreuil C."/>
            <person name="VanBuren R."/>
            <person name="Zhang Q."/>
            <person name="Andrade A.C."/>
            <person name="Argout X."/>
            <person name="Bertrand B."/>
            <person name="de Kochko A."/>
            <person name="Graziosi G."/>
            <person name="Henry R.J."/>
            <person name="Jayarama X."/>
            <person name="Ming R."/>
            <person name="Nagai C."/>
            <person name="Rounsley S."/>
            <person name="Sankoff D."/>
            <person name="Giuliano G."/>
            <person name="Albert V.A."/>
            <person name="Wincker P."/>
            <person name="Lashermes P."/>
        </authorList>
    </citation>
    <scope>NUCLEOTIDE SEQUENCE [LARGE SCALE GENOMIC DNA]</scope>
    <source>
        <strain evidence="6">cv. DH200-94</strain>
    </source>
</reference>
<feature type="repeat" description="PPR" evidence="3">
    <location>
        <begin position="301"/>
        <end position="335"/>
    </location>
</feature>
<dbReference type="Pfam" id="PF01535">
    <property type="entry name" value="PPR"/>
    <property type="match status" value="1"/>
</dbReference>
<dbReference type="EMBL" id="HG739164">
    <property type="protein sequence ID" value="CDP14118.1"/>
    <property type="molecule type" value="Genomic_DNA"/>
</dbReference>
<dbReference type="SUPFAM" id="SSF48452">
    <property type="entry name" value="TPR-like"/>
    <property type="match status" value="1"/>
</dbReference>
<dbReference type="Pfam" id="PF13041">
    <property type="entry name" value="PPR_2"/>
    <property type="match status" value="5"/>
</dbReference>
<dbReference type="NCBIfam" id="TIGR00756">
    <property type="entry name" value="PPR"/>
    <property type="match status" value="12"/>
</dbReference>
<dbReference type="GO" id="GO:0003729">
    <property type="term" value="F:mRNA binding"/>
    <property type="evidence" value="ECO:0007669"/>
    <property type="project" value="TreeGrafter"/>
</dbReference>
<feature type="repeat" description="PPR" evidence="3">
    <location>
        <begin position="231"/>
        <end position="265"/>
    </location>
</feature>
<gene>
    <name evidence="5" type="ORF">GSCOC_T00040345001</name>
</gene>
<keyword evidence="2" id="KW-0677">Repeat</keyword>
<dbReference type="AlphaFoldDB" id="A0A068V2K5"/>
<dbReference type="OMA" id="RLYARHN"/>
<evidence type="ECO:0008006" key="7">
    <source>
        <dbReference type="Google" id="ProtNLM"/>
    </source>
</evidence>
<feature type="compositionally biased region" description="Polar residues" evidence="4">
    <location>
        <begin position="20"/>
        <end position="34"/>
    </location>
</feature>
<proteinExistence type="inferred from homology"/>
<dbReference type="Pfam" id="PF13812">
    <property type="entry name" value="PPR_3"/>
    <property type="match status" value="2"/>
</dbReference>
<evidence type="ECO:0000256" key="4">
    <source>
        <dbReference type="SAM" id="MobiDB-lite"/>
    </source>
</evidence>
<dbReference type="PANTHER" id="PTHR47933:SF11">
    <property type="entry name" value="PENTATRICOPEPTIDE REPEAT-CONTAINING PROTEIN 2"/>
    <property type="match status" value="1"/>
</dbReference>
<feature type="repeat" description="PPR" evidence="3">
    <location>
        <begin position="513"/>
        <end position="547"/>
    </location>
</feature>
<feature type="repeat" description="PPR" evidence="3">
    <location>
        <begin position="711"/>
        <end position="745"/>
    </location>
</feature>
<feature type="repeat" description="PPR" evidence="3">
    <location>
        <begin position="606"/>
        <end position="640"/>
    </location>
</feature>
<dbReference type="FunCoup" id="A0A068V2K5">
    <property type="interactions" value="1716"/>
</dbReference>
<feature type="repeat" description="PPR" evidence="3">
    <location>
        <begin position="746"/>
        <end position="780"/>
    </location>
</feature>
<evidence type="ECO:0000256" key="3">
    <source>
        <dbReference type="PROSITE-ProRule" id="PRU00708"/>
    </source>
</evidence>
<evidence type="ECO:0000256" key="1">
    <source>
        <dbReference type="ARBA" id="ARBA00007626"/>
    </source>
</evidence>
<feature type="repeat" description="PPR" evidence="3">
    <location>
        <begin position="266"/>
        <end position="300"/>
    </location>
</feature>
<evidence type="ECO:0000313" key="5">
    <source>
        <dbReference type="EMBL" id="CDP14118.1"/>
    </source>
</evidence>
<feature type="repeat" description="PPR" evidence="3">
    <location>
        <begin position="408"/>
        <end position="442"/>
    </location>
</feature>
<dbReference type="InterPro" id="IPR011990">
    <property type="entry name" value="TPR-like_helical_dom_sf"/>
</dbReference>
<sequence>MATLPHHSPFLKLSNPPEPNSISKPANATRPRTTRLTIHCKKPKNEEAFKEKQKAHVDYDNGTHRVSVQVSGLRASDLPKRHRLRVATDRFQKDWSISEVVEKIMALDRFEDIEGVLNRWAGRFARKNFPVLIREMTQTGSIEHSIQVFSWMKNQKIYCARNDIYNMMIRLHARHNQVDQARGLFFEMQKRRCKPDVETYNALINVHGRIGQWRWAMNIMEDMLRAAIPPSRSTYNNLINACGSTGNWKEALRVCKQMTENGVGPDLVTHNIMLSAYKSGAEYSRALSYFELMKGTNIRPDTTTLNIIIHCQIKLGQYEKAVQLFNSMREKRAECHPDVVTFTSIMHMYSVLGQVENCKAVFNSLLAEGLKPNVVSYNALLGAHASSGMSTEALSIFHEMKQKGLRPDVVSFTSLLNAYGRSQQPQKAREIFEMMKQNHCKPNLVSYNALIDAFGYNGLLSEAVEVLHEMEQNGVQPNVVTISTLLAACGRCCQKVKIESILRAAELRHIKLNTVAYNSAIGSYMNFGDFDKAIILYGSMRKHNVKPDSVTYNVLISGCCKMSKFSNALEFLNEMLDLKVPLSQEGQLAGAESMFSMMKMAGFHPDVVTYTAMLHAYSVGDDWEKAFAIFQEMELHGVQPDSIVCSTLMRAFNRGCQPGKVLLAADFMKEKKIPLSDAIFSEIISACTILRDWRRTTEIIKMMETSLAVVSVGTLNQLLHSIGKSGKIETMMKLFYKMVALGSEVNFSTYSILLKNLLASGNWRKYVEVLQWMEDGGIQPSMKMYHDILSFAQKSAGEYGATIQECVESMKRRSKVEASLEKPRESSSQAQALVGGVNIL</sequence>
<accession>A0A068V2K5</accession>
<dbReference type="PROSITE" id="PS51375">
    <property type="entry name" value="PPR"/>
    <property type="match status" value="14"/>
</dbReference>